<dbReference type="Pfam" id="PF13692">
    <property type="entry name" value="Glyco_trans_1_4"/>
    <property type="match status" value="1"/>
</dbReference>
<dbReference type="GO" id="GO:1901137">
    <property type="term" value="P:carbohydrate derivative biosynthetic process"/>
    <property type="evidence" value="ECO:0007669"/>
    <property type="project" value="UniProtKB-ARBA"/>
</dbReference>
<dbReference type="PANTHER" id="PTHR45947:SF3">
    <property type="entry name" value="SULFOQUINOVOSYL TRANSFERASE SQD2"/>
    <property type="match status" value="1"/>
</dbReference>
<dbReference type="Proteomes" id="UP000035548">
    <property type="component" value="Chromosome"/>
</dbReference>
<dbReference type="KEGG" id="cut:CUTER_09615"/>
<keyword evidence="2 4" id="KW-0808">Transferase</keyword>
<proteinExistence type="predicted"/>
<sequence length="352" mass="38471">MTRTVLHVTECYGGGVKSMIERYVSAVPEARHVLLANHRRVGSLDIPEDVFSAVRELPANHVDAIRAVRATAQRFDADVVHAHSSFGGAYARLALGFDQRKKIVYTPHGLAFLHRNPLAPRSVALRAAEVVLSPLTGTFAACSSSEDRHVRRLNPFIPRVPVLNALLEKEVGEHRWNPDDSDPRPLVGIAARAVEQRDPLTFAAIARDVQEARFLWIGDGDPEIVEMLREAGVEVTGWADKDTVLGHISRMSVYLHTATYDGFPVSVLEAGAVGVPTIVSDIDAFAEVDPILRGKPDELSERLRWALRNSQAILNAWSPTLQRYSAHAMAASLRSLYGVTASSGSGTANDPR</sequence>
<organism evidence="4 5">
    <name type="scientific">Corynebacterium uterequi</name>
    <dbReference type="NCBI Taxonomy" id="1072256"/>
    <lineage>
        <taxon>Bacteria</taxon>
        <taxon>Bacillati</taxon>
        <taxon>Actinomycetota</taxon>
        <taxon>Actinomycetes</taxon>
        <taxon>Mycobacteriales</taxon>
        <taxon>Corynebacteriaceae</taxon>
        <taxon>Corynebacterium</taxon>
    </lineage>
</organism>
<dbReference type="GO" id="GO:0016757">
    <property type="term" value="F:glycosyltransferase activity"/>
    <property type="evidence" value="ECO:0007669"/>
    <property type="project" value="UniProtKB-KW"/>
</dbReference>
<dbReference type="PANTHER" id="PTHR45947">
    <property type="entry name" value="SULFOQUINOVOSYL TRANSFERASE SQD2"/>
    <property type="match status" value="1"/>
</dbReference>
<dbReference type="SUPFAM" id="SSF53756">
    <property type="entry name" value="UDP-Glycosyltransferase/glycogen phosphorylase"/>
    <property type="match status" value="1"/>
</dbReference>
<dbReference type="PATRIC" id="fig|1072256.5.peg.1894"/>
<dbReference type="InterPro" id="IPR050194">
    <property type="entry name" value="Glycosyltransferase_grp1"/>
</dbReference>
<dbReference type="CDD" id="cd03801">
    <property type="entry name" value="GT4_PimA-like"/>
    <property type="match status" value="1"/>
</dbReference>
<dbReference type="OrthoDB" id="477186at2"/>
<keyword evidence="5" id="KW-1185">Reference proteome</keyword>
<reference evidence="4 5" key="1">
    <citation type="journal article" date="2015" name="Genome Announc.">
        <title>Virulence Factor Genes Detected in the Complete Genome Sequence of Corynebacterium uterequi DSM 45634, Isolated from the Uterus of a Maiden Mare.</title>
        <authorList>
            <person name="Ruckert C."/>
            <person name="Kriete M."/>
            <person name="Jaenicke S."/>
            <person name="Winkler A."/>
            <person name="Tauch A."/>
        </authorList>
    </citation>
    <scope>NUCLEOTIDE SEQUENCE [LARGE SCALE GENOMIC DNA]</scope>
    <source>
        <strain evidence="4 5">DSM 45634</strain>
    </source>
</reference>
<dbReference type="RefSeq" id="WP_052844107.1">
    <property type="nucleotide sequence ID" value="NZ_CP011546.1"/>
</dbReference>
<name>A0A0G3HEW1_9CORY</name>
<evidence type="ECO:0000313" key="4">
    <source>
        <dbReference type="EMBL" id="AKK11891.1"/>
    </source>
</evidence>
<dbReference type="GO" id="GO:1903509">
    <property type="term" value="P:liposaccharide metabolic process"/>
    <property type="evidence" value="ECO:0007669"/>
    <property type="project" value="UniProtKB-ARBA"/>
</dbReference>
<evidence type="ECO:0000259" key="3">
    <source>
        <dbReference type="Pfam" id="PF13439"/>
    </source>
</evidence>
<dbReference type="AlphaFoldDB" id="A0A0G3HEW1"/>
<evidence type="ECO:0000256" key="1">
    <source>
        <dbReference type="ARBA" id="ARBA00022676"/>
    </source>
</evidence>
<protein>
    <submittedName>
        <fullName evidence="4">Glycosyltransferase</fullName>
    </submittedName>
</protein>
<dbReference type="InterPro" id="IPR028098">
    <property type="entry name" value="Glyco_trans_4-like_N"/>
</dbReference>
<dbReference type="EMBL" id="CP011546">
    <property type="protein sequence ID" value="AKK11891.1"/>
    <property type="molecule type" value="Genomic_DNA"/>
</dbReference>
<accession>A0A0G3HEW1</accession>
<dbReference type="STRING" id="1072256.CUTER_09615"/>
<evidence type="ECO:0000256" key="2">
    <source>
        <dbReference type="ARBA" id="ARBA00022679"/>
    </source>
</evidence>
<dbReference type="Pfam" id="PF13439">
    <property type="entry name" value="Glyco_transf_4"/>
    <property type="match status" value="1"/>
</dbReference>
<reference evidence="5" key="2">
    <citation type="submission" date="2015-05" db="EMBL/GenBank/DDBJ databases">
        <title>Complete genome sequence of Corynebacterium uterequi DSM 45634, isolated from the uterus of a maiden mare.</title>
        <authorList>
            <person name="Ruckert C."/>
            <person name="Albersmeier A."/>
            <person name="Winkler A."/>
            <person name="Tauch A."/>
        </authorList>
    </citation>
    <scope>NUCLEOTIDE SEQUENCE [LARGE SCALE GENOMIC DNA]</scope>
    <source>
        <strain evidence="5">DSM 45634</strain>
    </source>
</reference>
<dbReference type="Gene3D" id="3.40.50.2000">
    <property type="entry name" value="Glycogen Phosphorylase B"/>
    <property type="match status" value="2"/>
</dbReference>
<evidence type="ECO:0000313" key="5">
    <source>
        <dbReference type="Proteomes" id="UP000035548"/>
    </source>
</evidence>
<gene>
    <name evidence="4" type="ORF">CUTER_09615</name>
</gene>
<keyword evidence="1" id="KW-0328">Glycosyltransferase</keyword>
<feature type="domain" description="Glycosyltransferase subfamily 4-like N-terminal" evidence="3">
    <location>
        <begin position="49"/>
        <end position="155"/>
    </location>
</feature>